<keyword evidence="3" id="KW-0547">Nucleotide-binding</keyword>
<sequence length="657" mass="68813">MLESSSSSSAARSGQGHSAKNPAGAAPGGGGGRGTGGPVGPVARLNPADLKQVKLHPVKLSRIAALFKPHKFTIAVVVLLISAASVIGLAQPFLIRAIIDDALPHQNLALLAWLAGGLVAVAAATAAIGVVQTWMATKMGQRVMHELRTRLFTHLQAQSLGFFTRTRGGEVQSRLTNDIAGMQNVVTSTATSIASNLTTAVATAIAMVALSPRMSLLSLVVLPPSIWLSRKVALMRRDVTTARQQELAGMYTQIEEGLSVSGIRLAKTLGTTGRDVLRFSASSHRLIDLEMRSQLAGRWRMATMSIVFAAIPAVIYLAAGFPATSGGMTIGTLVAFTALQGAIFRPIMGLLNVGVQWVTAMALFSRIFEYLDMDPEIKAPASPTGLDPETVQGRVRFEGVGFAYIDGTEVLHGIDLELEPGTATAVVGPTGSGKSTLGALLPRLHDPSSGRITIDGIDVRELAPETLNKIVGVVSQETYLIHASIRENLLLADPDADDATLWKALASAQIADLVAGLPDGLDTLVGARGHRFSGGEQQRLAIARTILRNPRVLVLDEATSALDNTTEALVQAALDRLARGRTTLMIAHRLSTVENADQLAVLSGGSILERGRPAELRESGGAYALLVAAGETEAVSTEEAAELGTAQSAEALLAPAA</sequence>
<keyword evidence="12" id="KW-1185">Reference proteome</keyword>
<dbReference type="InterPro" id="IPR027417">
    <property type="entry name" value="P-loop_NTPase"/>
</dbReference>
<dbReference type="Proteomes" id="UP001296993">
    <property type="component" value="Unassembled WGS sequence"/>
</dbReference>
<dbReference type="CDD" id="cd18550">
    <property type="entry name" value="ABC_6TM_exporter_like"/>
    <property type="match status" value="1"/>
</dbReference>
<evidence type="ECO:0000256" key="1">
    <source>
        <dbReference type="ARBA" id="ARBA00004651"/>
    </source>
</evidence>
<dbReference type="PROSITE" id="PS50893">
    <property type="entry name" value="ABC_TRANSPORTER_2"/>
    <property type="match status" value="1"/>
</dbReference>
<evidence type="ECO:0000313" key="12">
    <source>
        <dbReference type="Proteomes" id="UP001296993"/>
    </source>
</evidence>
<feature type="compositionally biased region" description="Low complexity" evidence="7">
    <location>
        <begin position="1"/>
        <end position="13"/>
    </location>
</feature>
<feature type="compositionally biased region" description="Gly residues" evidence="7">
    <location>
        <begin position="26"/>
        <end position="39"/>
    </location>
</feature>
<dbReference type="PROSITE" id="PS50929">
    <property type="entry name" value="ABC_TM1F"/>
    <property type="match status" value="1"/>
</dbReference>
<keyword evidence="5 8" id="KW-1133">Transmembrane helix</keyword>
<dbReference type="EMBL" id="JAGIOF010000001">
    <property type="protein sequence ID" value="MBP2387328.1"/>
    <property type="molecule type" value="Genomic_DNA"/>
</dbReference>
<evidence type="ECO:0000256" key="7">
    <source>
        <dbReference type="SAM" id="MobiDB-lite"/>
    </source>
</evidence>
<dbReference type="RefSeq" id="WP_209999521.1">
    <property type="nucleotide sequence ID" value="NZ_BAAAJY010000009.1"/>
</dbReference>
<dbReference type="PANTHER" id="PTHR43394:SF1">
    <property type="entry name" value="ATP-BINDING CASSETTE SUB-FAMILY B MEMBER 10, MITOCHONDRIAL"/>
    <property type="match status" value="1"/>
</dbReference>
<dbReference type="Gene3D" id="1.20.1560.10">
    <property type="entry name" value="ABC transporter type 1, transmembrane domain"/>
    <property type="match status" value="1"/>
</dbReference>
<dbReference type="SMART" id="SM00382">
    <property type="entry name" value="AAA"/>
    <property type="match status" value="1"/>
</dbReference>
<comment type="caution">
    <text evidence="11">The sequence shown here is derived from an EMBL/GenBank/DDBJ whole genome shotgun (WGS) entry which is preliminary data.</text>
</comment>
<reference evidence="11 12" key="1">
    <citation type="submission" date="2021-03" db="EMBL/GenBank/DDBJ databases">
        <title>Sequencing the genomes of 1000 actinobacteria strains.</title>
        <authorList>
            <person name="Klenk H.-P."/>
        </authorList>
    </citation>
    <scope>NUCLEOTIDE SEQUENCE [LARGE SCALE GENOMIC DNA]</scope>
    <source>
        <strain evidence="11 12">DSM 15797</strain>
    </source>
</reference>
<comment type="subcellular location">
    <subcellularLocation>
        <location evidence="1">Cell membrane</location>
        <topology evidence="1">Multi-pass membrane protein</topology>
    </subcellularLocation>
</comment>
<evidence type="ECO:0000256" key="4">
    <source>
        <dbReference type="ARBA" id="ARBA00022840"/>
    </source>
</evidence>
<dbReference type="SUPFAM" id="SSF90123">
    <property type="entry name" value="ABC transporter transmembrane region"/>
    <property type="match status" value="1"/>
</dbReference>
<dbReference type="InterPro" id="IPR017871">
    <property type="entry name" value="ABC_transporter-like_CS"/>
</dbReference>
<organism evidence="11 12">
    <name type="scientific">Paeniglutamicibacter kerguelensis</name>
    <dbReference type="NCBI Taxonomy" id="254788"/>
    <lineage>
        <taxon>Bacteria</taxon>
        <taxon>Bacillati</taxon>
        <taxon>Actinomycetota</taxon>
        <taxon>Actinomycetes</taxon>
        <taxon>Micrococcales</taxon>
        <taxon>Micrococcaceae</taxon>
        <taxon>Paeniglutamicibacter</taxon>
    </lineage>
</organism>
<dbReference type="Gene3D" id="3.40.50.300">
    <property type="entry name" value="P-loop containing nucleotide triphosphate hydrolases"/>
    <property type="match status" value="1"/>
</dbReference>
<dbReference type="InterPro" id="IPR036640">
    <property type="entry name" value="ABC1_TM_sf"/>
</dbReference>
<dbReference type="GO" id="GO:0005524">
    <property type="term" value="F:ATP binding"/>
    <property type="evidence" value="ECO:0007669"/>
    <property type="project" value="UniProtKB-KW"/>
</dbReference>
<dbReference type="PANTHER" id="PTHR43394">
    <property type="entry name" value="ATP-DEPENDENT PERMEASE MDL1, MITOCHONDRIAL"/>
    <property type="match status" value="1"/>
</dbReference>
<keyword evidence="6 8" id="KW-0472">Membrane</keyword>
<dbReference type="Pfam" id="PF00664">
    <property type="entry name" value="ABC_membrane"/>
    <property type="match status" value="1"/>
</dbReference>
<keyword evidence="2 8" id="KW-0812">Transmembrane</keyword>
<evidence type="ECO:0000259" key="9">
    <source>
        <dbReference type="PROSITE" id="PS50893"/>
    </source>
</evidence>
<feature type="transmembrane region" description="Helical" evidence="8">
    <location>
        <begin position="343"/>
        <end position="364"/>
    </location>
</feature>
<evidence type="ECO:0000256" key="8">
    <source>
        <dbReference type="SAM" id="Phobius"/>
    </source>
</evidence>
<gene>
    <name evidence="11" type="ORF">JOF47_002839</name>
</gene>
<accession>A0ABS4XFS8</accession>
<protein>
    <submittedName>
        <fullName evidence="11">ATP-binding cassette subfamily B protein</fullName>
    </submittedName>
</protein>
<evidence type="ECO:0000256" key="3">
    <source>
        <dbReference type="ARBA" id="ARBA00022741"/>
    </source>
</evidence>
<dbReference type="PROSITE" id="PS00211">
    <property type="entry name" value="ABC_TRANSPORTER_1"/>
    <property type="match status" value="1"/>
</dbReference>
<evidence type="ECO:0000259" key="10">
    <source>
        <dbReference type="PROSITE" id="PS50929"/>
    </source>
</evidence>
<dbReference type="SUPFAM" id="SSF52540">
    <property type="entry name" value="P-loop containing nucleoside triphosphate hydrolases"/>
    <property type="match status" value="1"/>
</dbReference>
<dbReference type="InterPro" id="IPR003439">
    <property type="entry name" value="ABC_transporter-like_ATP-bd"/>
</dbReference>
<feature type="domain" description="ABC transporter" evidence="9">
    <location>
        <begin position="395"/>
        <end position="629"/>
    </location>
</feature>
<feature type="transmembrane region" description="Helical" evidence="8">
    <location>
        <begin position="111"/>
        <end position="135"/>
    </location>
</feature>
<feature type="domain" description="ABC transmembrane type-1" evidence="10">
    <location>
        <begin position="75"/>
        <end position="359"/>
    </location>
</feature>
<feature type="transmembrane region" description="Helical" evidence="8">
    <location>
        <begin position="301"/>
        <end position="323"/>
    </location>
</feature>
<name>A0ABS4XFS8_9MICC</name>
<evidence type="ECO:0000256" key="2">
    <source>
        <dbReference type="ARBA" id="ARBA00022692"/>
    </source>
</evidence>
<proteinExistence type="predicted"/>
<feature type="transmembrane region" description="Helical" evidence="8">
    <location>
        <begin position="72"/>
        <end position="99"/>
    </location>
</feature>
<evidence type="ECO:0000313" key="11">
    <source>
        <dbReference type="EMBL" id="MBP2387328.1"/>
    </source>
</evidence>
<keyword evidence="4 11" id="KW-0067">ATP-binding</keyword>
<dbReference type="InterPro" id="IPR003593">
    <property type="entry name" value="AAA+_ATPase"/>
</dbReference>
<dbReference type="InterPro" id="IPR039421">
    <property type="entry name" value="Type_1_exporter"/>
</dbReference>
<feature type="region of interest" description="Disordered" evidence="7">
    <location>
        <begin position="1"/>
        <end position="41"/>
    </location>
</feature>
<dbReference type="Pfam" id="PF00005">
    <property type="entry name" value="ABC_tran"/>
    <property type="match status" value="1"/>
</dbReference>
<evidence type="ECO:0000256" key="5">
    <source>
        <dbReference type="ARBA" id="ARBA00022989"/>
    </source>
</evidence>
<evidence type="ECO:0000256" key="6">
    <source>
        <dbReference type="ARBA" id="ARBA00023136"/>
    </source>
</evidence>
<dbReference type="InterPro" id="IPR011527">
    <property type="entry name" value="ABC1_TM_dom"/>
</dbReference>